<dbReference type="SUPFAM" id="SSF55073">
    <property type="entry name" value="Nucleotide cyclase"/>
    <property type="match status" value="1"/>
</dbReference>
<evidence type="ECO:0000256" key="2">
    <source>
        <dbReference type="ARBA" id="ARBA00034247"/>
    </source>
</evidence>
<dbReference type="InterPro" id="IPR043128">
    <property type="entry name" value="Rev_trsase/Diguanyl_cyclase"/>
</dbReference>
<keyword evidence="5" id="KW-1185">Reference proteome</keyword>
<dbReference type="Pfam" id="PF00990">
    <property type="entry name" value="GGDEF"/>
    <property type="match status" value="1"/>
</dbReference>
<dbReference type="SMART" id="SM00267">
    <property type="entry name" value="GGDEF"/>
    <property type="match status" value="1"/>
</dbReference>
<dbReference type="GO" id="GO:0052621">
    <property type="term" value="F:diguanylate cyclase activity"/>
    <property type="evidence" value="ECO:0007669"/>
    <property type="project" value="UniProtKB-EC"/>
</dbReference>
<sequence>MSLVYSSPSLLKSIIAITEQRDRGKLESSLVRGLFETIRARHVTLHKLFQADGEDRVFAVVEFSNGRQVQLQDEDIVFENGYPLSDRPEFSACYRDGQPLTFEQPERKCFRYLYPIRKRGSVMAFLEINHDAALDEASQRVISGILSIYCNFLEILDYSEHDTLTGLLNRKTFDTNLLKILAGLQPSEAAKVRPTLSRRRSRQSDFKHWMGVIDIDHFKRINDQFGHLYGDEVLLLLARLMRESFRFQDKLFRFGGEEFVVLLAPTEFSNALSVFERFRQNVEEFHFPQVGRVTVSLGFTEIQLIDNPTVVFGQADEALYFAKQNGRNRVCSYEKLVESGEIESQDTTSNIVFF</sequence>
<dbReference type="PANTHER" id="PTHR45138">
    <property type="entry name" value="REGULATORY COMPONENTS OF SENSORY TRANSDUCTION SYSTEM"/>
    <property type="match status" value="1"/>
</dbReference>
<dbReference type="InterPro" id="IPR029787">
    <property type="entry name" value="Nucleotide_cyclase"/>
</dbReference>
<organism evidence="4 5">
    <name type="scientific">Parachitinimonas caeni</name>
    <dbReference type="NCBI Taxonomy" id="3031301"/>
    <lineage>
        <taxon>Bacteria</taxon>
        <taxon>Pseudomonadati</taxon>
        <taxon>Pseudomonadota</taxon>
        <taxon>Betaproteobacteria</taxon>
        <taxon>Neisseriales</taxon>
        <taxon>Chitinibacteraceae</taxon>
        <taxon>Parachitinimonas</taxon>
    </lineage>
</organism>
<dbReference type="PANTHER" id="PTHR45138:SF9">
    <property type="entry name" value="DIGUANYLATE CYCLASE DGCM-RELATED"/>
    <property type="match status" value="1"/>
</dbReference>
<comment type="catalytic activity">
    <reaction evidence="2">
        <text>2 GTP = 3',3'-c-di-GMP + 2 diphosphate</text>
        <dbReference type="Rhea" id="RHEA:24898"/>
        <dbReference type="ChEBI" id="CHEBI:33019"/>
        <dbReference type="ChEBI" id="CHEBI:37565"/>
        <dbReference type="ChEBI" id="CHEBI:58805"/>
        <dbReference type="EC" id="2.7.7.65"/>
    </reaction>
</comment>
<gene>
    <name evidence="4" type="ORF">PZA18_06180</name>
</gene>
<dbReference type="EC" id="2.7.7.65" evidence="1"/>
<proteinExistence type="predicted"/>
<evidence type="ECO:0000259" key="3">
    <source>
        <dbReference type="PROSITE" id="PS50887"/>
    </source>
</evidence>
<evidence type="ECO:0000313" key="5">
    <source>
        <dbReference type="Proteomes" id="UP001172778"/>
    </source>
</evidence>
<dbReference type="Proteomes" id="UP001172778">
    <property type="component" value="Unassembled WGS sequence"/>
</dbReference>
<accession>A0ABT7DU84</accession>
<protein>
    <recommendedName>
        <fullName evidence="1">diguanylate cyclase</fullName>
        <ecNumber evidence="1">2.7.7.65</ecNumber>
    </recommendedName>
</protein>
<dbReference type="PROSITE" id="PS50887">
    <property type="entry name" value="GGDEF"/>
    <property type="match status" value="1"/>
</dbReference>
<feature type="domain" description="GGDEF" evidence="3">
    <location>
        <begin position="206"/>
        <end position="335"/>
    </location>
</feature>
<dbReference type="InterPro" id="IPR000160">
    <property type="entry name" value="GGDEF_dom"/>
</dbReference>
<name>A0ABT7DU84_9NEIS</name>
<evidence type="ECO:0000313" key="4">
    <source>
        <dbReference type="EMBL" id="MDK2123631.1"/>
    </source>
</evidence>
<dbReference type="InterPro" id="IPR050469">
    <property type="entry name" value="Diguanylate_Cyclase"/>
</dbReference>
<dbReference type="RefSeq" id="WP_284099930.1">
    <property type="nucleotide sequence ID" value="NZ_JARRAF010000005.1"/>
</dbReference>
<evidence type="ECO:0000256" key="1">
    <source>
        <dbReference type="ARBA" id="ARBA00012528"/>
    </source>
</evidence>
<reference evidence="4" key="1">
    <citation type="submission" date="2023-03" db="EMBL/GenBank/DDBJ databases">
        <title>Chitinimonas shenzhenensis gen. nov., sp. nov., a novel member of family Burkholderiaceae isolated from activated sludge collected in Shen Zhen, China.</title>
        <authorList>
            <person name="Wang X."/>
        </authorList>
    </citation>
    <scope>NUCLEOTIDE SEQUENCE</scope>
    <source>
        <strain evidence="4">DQS-5</strain>
    </source>
</reference>
<dbReference type="EMBL" id="JARRAF010000005">
    <property type="protein sequence ID" value="MDK2123631.1"/>
    <property type="molecule type" value="Genomic_DNA"/>
</dbReference>
<keyword evidence="4" id="KW-0548">Nucleotidyltransferase</keyword>
<dbReference type="NCBIfam" id="TIGR00254">
    <property type="entry name" value="GGDEF"/>
    <property type="match status" value="1"/>
</dbReference>
<keyword evidence="4" id="KW-0808">Transferase</keyword>
<dbReference type="Gene3D" id="3.30.70.270">
    <property type="match status" value="1"/>
</dbReference>
<dbReference type="CDD" id="cd01949">
    <property type="entry name" value="GGDEF"/>
    <property type="match status" value="1"/>
</dbReference>
<comment type="caution">
    <text evidence="4">The sequence shown here is derived from an EMBL/GenBank/DDBJ whole genome shotgun (WGS) entry which is preliminary data.</text>
</comment>